<dbReference type="InterPro" id="IPR039085">
    <property type="entry name" value="DCA10"/>
</dbReference>
<dbReference type="PROSITE" id="PS50294">
    <property type="entry name" value="WD_REPEATS_REGION"/>
    <property type="match status" value="1"/>
</dbReference>
<evidence type="ECO:0000256" key="2">
    <source>
        <dbReference type="ARBA" id="ARBA00022574"/>
    </source>
</evidence>
<proteinExistence type="inferred from homology"/>
<evidence type="ECO:0000313" key="5">
    <source>
        <dbReference type="EMBL" id="KAJ8025641.1"/>
    </source>
</evidence>
<feature type="repeat" description="WD" evidence="4">
    <location>
        <begin position="164"/>
        <end position="205"/>
    </location>
</feature>
<dbReference type="PANTHER" id="PTHR14588:SF2">
    <property type="entry name" value="DDB1- AND CUL4-ASSOCIATED FACTOR 10"/>
    <property type="match status" value="1"/>
</dbReference>
<evidence type="ECO:0000313" key="6">
    <source>
        <dbReference type="Proteomes" id="UP001152320"/>
    </source>
</evidence>
<reference evidence="5" key="1">
    <citation type="submission" date="2021-10" db="EMBL/GenBank/DDBJ databases">
        <title>Tropical sea cucumber genome reveals ecological adaptation and Cuvierian tubules defense mechanism.</title>
        <authorList>
            <person name="Chen T."/>
        </authorList>
    </citation>
    <scope>NUCLEOTIDE SEQUENCE</scope>
    <source>
        <strain evidence="5">Nanhai2018</strain>
        <tissue evidence="5">Muscle</tissue>
    </source>
</reference>
<dbReference type="InterPro" id="IPR001680">
    <property type="entry name" value="WD40_rpt"/>
</dbReference>
<evidence type="ECO:0000256" key="3">
    <source>
        <dbReference type="ARBA" id="ARBA00022737"/>
    </source>
</evidence>
<dbReference type="InterPro" id="IPR036322">
    <property type="entry name" value="WD40_repeat_dom_sf"/>
</dbReference>
<keyword evidence="3" id="KW-0677">Repeat</keyword>
<dbReference type="Gene3D" id="2.130.10.10">
    <property type="entry name" value="YVTN repeat-like/Quinoprotein amine dehydrogenase"/>
    <property type="match status" value="2"/>
</dbReference>
<gene>
    <name evidence="5" type="ORF">HOLleu_33254</name>
</gene>
<dbReference type="Pfam" id="PF00400">
    <property type="entry name" value="WD40"/>
    <property type="match status" value="3"/>
</dbReference>
<dbReference type="AlphaFoldDB" id="A0A9Q1BFA5"/>
<dbReference type="GO" id="GO:0080008">
    <property type="term" value="C:Cul4-RING E3 ubiquitin ligase complex"/>
    <property type="evidence" value="ECO:0007669"/>
    <property type="project" value="TreeGrafter"/>
</dbReference>
<name>A0A9Q1BFA5_HOLLE</name>
<feature type="repeat" description="WD" evidence="4">
    <location>
        <begin position="122"/>
        <end position="162"/>
    </location>
</feature>
<dbReference type="PROSITE" id="PS00678">
    <property type="entry name" value="WD_REPEATS_1"/>
    <property type="match status" value="1"/>
</dbReference>
<organism evidence="5 6">
    <name type="scientific">Holothuria leucospilota</name>
    <name type="common">Black long sea cucumber</name>
    <name type="synonym">Mertensiothuria leucospilota</name>
    <dbReference type="NCBI Taxonomy" id="206669"/>
    <lineage>
        <taxon>Eukaryota</taxon>
        <taxon>Metazoa</taxon>
        <taxon>Echinodermata</taxon>
        <taxon>Eleutherozoa</taxon>
        <taxon>Echinozoa</taxon>
        <taxon>Holothuroidea</taxon>
        <taxon>Aspidochirotacea</taxon>
        <taxon>Aspidochirotida</taxon>
        <taxon>Holothuriidae</taxon>
        <taxon>Holothuria</taxon>
    </lineage>
</organism>
<dbReference type="Proteomes" id="UP001152320">
    <property type="component" value="Chromosome 17"/>
</dbReference>
<protein>
    <submittedName>
        <fullName evidence="5">DDB1- and CUL4-associated factor 10</fullName>
    </submittedName>
</protein>
<evidence type="ECO:0000256" key="4">
    <source>
        <dbReference type="PROSITE-ProRule" id="PRU00221"/>
    </source>
</evidence>
<dbReference type="InterPro" id="IPR015943">
    <property type="entry name" value="WD40/YVTN_repeat-like_dom_sf"/>
</dbReference>
<sequence>MIMEQRIDQKEEKSYLSLRGTPENNHDSFFEWSIGQQTGLSKIQKHGRFGKFYKQSWRQRHIRDMQSQLYFYLSKTASSHVGYGAVFNLEFSPSGKILVAACEDNAIKFYDPLSLRQIHCVPKAHADCVNCVRFLDERTFTSGSDDCTVALWDYRNLRQKVSELKGHRNWVKSIEYSQRTGQLITSAFDGKVYAWDINSYSSEAAKPTELLRLERLMRTRLTPDDNKMILSTSLGYYVIIHDLDLSTLTTDLENFVSDDYYLLLQEKDPKELLDHRSNHVFHQKRNRVELVMDFPPESFPWCISSLVVHPQGWCMMSRFTSEMEDSEWTCVHDIQEDSFNFDKSTVDQQRKNNTPFVPKQRLLYHVSEPNDGRGYIKEISVSPDGRFICSSFGFGIRLLSFDDICRELCDINPKVGESKTLTEKCMLLSHQRTVVTSKFSPTHPILATGCLEGKIVFHEARL</sequence>
<dbReference type="SMART" id="SM00320">
    <property type="entry name" value="WD40"/>
    <property type="match status" value="5"/>
</dbReference>
<keyword evidence="2 4" id="KW-0853">WD repeat</keyword>
<dbReference type="SUPFAM" id="SSF50978">
    <property type="entry name" value="WD40 repeat-like"/>
    <property type="match status" value="1"/>
</dbReference>
<comment type="caution">
    <text evidence="5">The sequence shown here is derived from an EMBL/GenBank/DDBJ whole genome shotgun (WGS) entry which is preliminary data.</text>
</comment>
<keyword evidence="6" id="KW-1185">Reference proteome</keyword>
<accession>A0A9Q1BFA5</accession>
<dbReference type="InterPro" id="IPR019775">
    <property type="entry name" value="WD40_repeat_CS"/>
</dbReference>
<dbReference type="EMBL" id="JAIZAY010000017">
    <property type="protein sequence ID" value="KAJ8025641.1"/>
    <property type="molecule type" value="Genomic_DNA"/>
</dbReference>
<dbReference type="PANTHER" id="PTHR14588">
    <property type="entry name" value="DDB1- AND CUL4-ASSOCIATED FACTOR 10"/>
    <property type="match status" value="1"/>
</dbReference>
<evidence type="ECO:0000256" key="1">
    <source>
        <dbReference type="ARBA" id="ARBA00005903"/>
    </source>
</evidence>
<dbReference type="PROSITE" id="PS50082">
    <property type="entry name" value="WD_REPEATS_2"/>
    <property type="match status" value="2"/>
</dbReference>
<dbReference type="OrthoDB" id="20669at2759"/>
<comment type="similarity">
    <text evidence="1">Belongs to the WD repeat DCAF10 family.</text>
</comment>